<organism evidence="3 4">
    <name type="scientific">Penicillium capsulatum</name>
    <dbReference type="NCBI Taxonomy" id="69766"/>
    <lineage>
        <taxon>Eukaryota</taxon>
        <taxon>Fungi</taxon>
        <taxon>Dikarya</taxon>
        <taxon>Ascomycota</taxon>
        <taxon>Pezizomycotina</taxon>
        <taxon>Eurotiomycetes</taxon>
        <taxon>Eurotiomycetidae</taxon>
        <taxon>Eurotiales</taxon>
        <taxon>Aspergillaceae</taxon>
        <taxon>Penicillium</taxon>
    </lineage>
</organism>
<keyword evidence="4" id="KW-1185">Reference proteome</keyword>
<evidence type="ECO:0000313" key="4">
    <source>
        <dbReference type="Proteomes" id="UP001146351"/>
    </source>
</evidence>
<keyword evidence="2" id="KW-0732">Signal</keyword>
<feature type="signal peptide" evidence="2">
    <location>
        <begin position="1"/>
        <end position="20"/>
    </location>
</feature>
<name>A0A9W9I142_9EURO</name>
<comment type="caution">
    <text evidence="3">The sequence shown here is derived from an EMBL/GenBank/DDBJ whole genome shotgun (WGS) entry which is preliminary data.</text>
</comment>
<dbReference type="Proteomes" id="UP001146351">
    <property type="component" value="Unassembled WGS sequence"/>
</dbReference>
<reference evidence="3" key="2">
    <citation type="journal article" date="2023" name="IMA Fungus">
        <title>Comparative genomic study of the Penicillium genus elucidates a diverse pangenome and 15 lateral gene transfer events.</title>
        <authorList>
            <person name="Petersen C."/>
            <person name="Sorensen T."/>
            <person name="Nielsen M.R."/>
            <person name="Sondergaard T.E."/>
            <person name="Sorensen J.L."/>
            <person name="Fitzpatrick D.A."/>
            <person name="Frisvad J.C."/>
            <person name="Nielsen K.L."/>
        </authorList>
    </citation>
    <scope>NUCLEOTIDE SEQUENCE</scope>
    <source>
        <strain evidence="3">IBT 21917</strain>
    </source>
</reference>
<feature type="chain" id="PRO_5040884535" evidence="2">
    <location>
        <begin position="21"/>
        <end position="282"/>
    </location>
</feature>
<feature type="compositionally biased region" description="Low complexity" evidence="1">
    <location>
        <begin position="236"/>
        <end position="252"/>
    </location>
</feature>
<sequence>MLFTLAYLTLVGAAIWPASAGPFSVHNQNVILQARSPSGSSSPSDCSCSASLSTAYSSTGLPVSRASLTSSSSAGPSSTVSSRGSRSAVSPSTTTRAAATPTQSIIIAIIGEDEWAGNGKTKWLTYFSPDGKTPDWCNGANATKKIGHDDPVTQPPSIDYNVDSGDVFLNGCKYDSSAHTFTCDNWNATCTVVTTTDSEGVASNGKNVKTCDSLPVKELVVCRQDSGSPALPTIATGTRRATSSSSSQTRVTEPQHTGACIQGMRNASLWNSSNMDQFLEDE</sequence>
<evidence type="ECO:0000313" key="3">
    <source>
        <dbReference type="EMBL" id="KAJ5165975.1"/>
    </source>
</evidence>
<evidence type="ECO:0000256" key="2">
    <source>
        <dbReference type="SAM" id="SignalP"/>
    </source>
</evidence>
<gene>
    <name evidence="3" type="ORF">N7492_006271</name>
</gene>
<dbReference type="AlphaFoldDB" id="A0A9W9I142"/>
<accession>A0A9W9I142</accession>
<protein>
    <submittedName>
        <fullName evidence="3">Uncharacterized protein</fullName>
    </submittedName>
</protein>
<dbReference type="EMBL" id="JAPQKO010000004">
    <property type="protein sequence ID" value="KAJ5165975.1"/>
    <property type="molecule type" value="Genomic_DNA"/>
</dbReference>
<feature type="region of interest" description="Disordered" evidence="1">
    <location>
        <begin position="231"/>
        <end position="256"/>
    </location>
</feature>
<proteinExistence type="predicted"/>
<feature type="region of interest" description="Disordered" evidence="1">
    <location>
        <begin position="67"/>
        <end position="96"/>
    </location>
</feature>
<reference evidence="3" key="1">
    <citation type="submission" date="2022-11" db="EMBL/GenBank/DDBJ databases">
        <authorList>
            <person name="Petersen C."/>
        </authorList>
    </citation>
    <scope>NUCLEOTIDE SEQUENCE</scope>
    <source>
        <strain evidence="3">IBT 21917</strain>
    </source>
</reference>
<dbReference type="OrthoDB" id="10556627at2759"/>
<evidence type="ECO:0000256" key="1">
    <source>
        <dbReference type="SAM" id="MobiDB-lite"/>
    </source>
</evidence>